<dbReference type="AlphaFoldDB" id="A0AAW1T4C1"/>
<dbReference type="InterPro" id="IPR022041">
    <property type="entry name" value="Methyltransf_FA"/>
</dbReference>
<dbReference type="Pfam" id="PF12248">
    <property type="entry name" value="Methyltransf_FA"/>
    <property type="match status" value="1"/>
</dbReference>
<evidence type="ECO:0000313" key="3">
    <source>
        <dbReference type="Proteomes" id="UP001485043"/>
    </source>
</evidence>
<reference evidence="2 3" key="1">
    <citation type="journal article" date="2024" name="Nat. Commun.">
        <title>Phylogenomics reveals the evolutionary origins of lichenization in chlorophyte algae.</title>
        <authorList>
            <person name="Puginier C."/>
            <person name="Libourel C."/>
            <person name="Otte J."/>
            <person name="Skaloud P."/>
            <person name="Haon M."/>
            <person name="Grisel S."/>
            <person name="Petersen M."/>
            <person name="Berrin J.G."/>
            <person name="Delaux P.M."/>
            <person name="Dal Grande F."/>
            <person name="Keller J."/>
        </authorList>
    </citation>
    <scope>NUCLEOTIDE SEQUENCE [LARGE SCALE GENOMIC DNA]</scope>
    <source>
        <strain evidence="2 3">SAG 2523</strain>
    </source>
</reference>
<evidence type="ECO:0000313" key="2">
    <source>
        <dbReference type="EMBL" id="KAK9864627.1"/>
    </source>
</evidence>
<keyword evidence="3" id="KW-1185">Reference proteome</keyword>
<comment type="caution">
    <text evidence="2">The sequence shown here is derived from an EMBL/GenBank/DDBJ whole genome shotgun (WGS) entry which is preliminary data.</text>
</comment>
<protein>
    <recommendedName>
        <fullName evidence="1">Farnesoic acid O-methyl transferase domain-containing protein</fullName>
    </recommendedName>
</protein>
<accession>A0AAW1T4C1</accession>
<name>A0AAW1T4C1_9CHLO</name>
<dbReference type="EMBL" id="JALJOV010000330">
    <property type="protein sequence ID" value="KAK9864627.1"/>
    <property type="molecule type" value="Genomic_DNA"/>
</dbReference>
<dbReference type="PANTHER" id="PTHR47457:SF1">
    <property type="entry name" value="BTB DOMAIN-CONTAINING PROTEIN-RELATED"/>
    <property type="match status" value="1"/>
</dbReference>
<dbReference type="Gene3D" id="1.25.40.420">
    <property type="match status" value="1"/>
</dbReference>
<dbReference type="PANTHER" id="PTHR47457">
    <property type="entry name" value="OS05G0345500 PROTEIN"/>
    <property type="match status" value="1"/>
</dbReference>
<dbReference type="Proteomes" id="UP001485043">
    <property type="component" value="Unassembled WGS sequence"/>
</dbReference>
<sequence length="305" mass="33523">MLRVSTDQSVVVPPFGCAWLQSEAHQLSSGKGCLELEVKGETDITIVYGSTTGPNRWQHESLRGSRQGLADHAYTLILGSHRNSSAKLEKDNVTCAQAQLPLPARPSKQLFKPYWVNFDHGSFMVGSGAPGEGFILTWEDPQPLEDIQYIGLSAWDKHVSYRRITLSPAVSTSLILQQQQHQQGQGDHHAQVVSEPSRVASLALMCYLIKPQLMRVLIASLAQVVQKHAHAFCYLGEETIQDLLSSNLQAVSELQLLEALLLWAGKTASSPAASDPRPLYIVEALMHLIRFPLMTEADVQVPSPG</sequence>
<gene>
    <name evidence="2" type="ORF">WJX84_003882</name>
</gene>
<feature type="domain" description="Farnesoic acid O-methyl transferase" evidence="1">
    <location>
        <begin position="17"/>
        <end position="162"/>
    </location>
</feature>
<organism evidence="2 3">
    <name type="scientific">Apatococcus fuscideae</name>
    <dbReference type="NCBI Taxonomy" id="2026836"/>
    <lineage>
        <taxon>Eukaryota</taxon>
        <taxon>Viridiplantae</taxon>
        <taxon>Chlorophyta</taxon>
        <taxon>core chlorophytes</taxon>
        <taxon>Trebouxiophyceae</taxon>
        <taxon>Chlorellales</taxon>
        <taxon>Chlorellaceae</taxon>
        <taxon>Apatococcus</taxon>
    </lineage>
</organism>
<evidence type="ECO:0000259" key="1">
    <source>
        <dbReference type="Pfam" id="PF12248"/>
    </source>
</evidence>
<proteinExistence type="predicted"/>